<dbReference type="Pfam" id="PF01905">
    <property type="entry name" value="DevR"/>
    <property type="match status" value="1"/>
</dbReference>
<evidence type="ECO:0000256" key="1">
    <source>
        <dbReference type="ARBA" id="ARBA00023118"/>
    </source>
</evidence>
<name>A0ABS2PWW8_9BACL</name>
<keyword evidence="4" id="KW-1185">Reference proteome</keyword>
<evidence type="ECO:0000256" key="2">
    <source>
        <dbReference type="ARBA" id="ARBA00025626"/>
    </source>
</evidence>
<comment type="function">
    <text evidence="2">CRISPR (clustered regularly interspaced short palindromic repeat) is an adaptive immune system that provides protection against mobile genetic elements (viruses, transposable elements and conjugative plasmids). CRISPR clusters contain spacers, sequences complementary to antecedent mobile elements, and target invading nucleic acids. CRISPR clusters are transcribed and processed into CRISPR RNA (crRNA).</text>
</comment>
<protein>
    <submittedName>
        <fullName evidence="3">CRISPR-associated protein Cst2</fullName>
    </submittedName>
</protein>
<dbReference type="EMBL" id="JAFBER010000003">
    <property type="protein sequence ID" value="MBM7644537.1"/>
    <property type="molecule type" value="Genomic_DNA"/>
</dbReference>
<comment type="caution">
    <text evidence="3">The sequence shown here is derived from an EMBL/GenBank/DDBJ whole genome shotgun (WGS) entry which is preliminary data.</text>
</comment>
<dbReference type="PANTHER" id="PTHR37459">
    <property type="match status" value="1"/>
</dbReference>
<dbReference type="NCBIfam" id="TIGR01875">
    <property type="entry name" value="cas_MJ0381"/>
    <property type="match status" value="1"/>
</dbReference>
<sequence>MIKNVTISGLLTMDMHALNNEGGEGNQLQTRMVHVVDGEGELQVVNAISGDMLKHIQAEHLINISLEKDFSLCDGCKVFDANRINRDGAFFERLKDEKKGDLIIDQLLPHCVIDDLEGVMITRDGRSVSRKSVVEFGWLVGLPEFTRTESYFHVKFDQSREKGSGDESGANLGQNIFYRPASSGKYAIVVNLELSRIGFNDITREYILSSEERIKRTQALLESVLFTFIKPLGAHRNTQNPHILNFEGVISYSHSSVPAPSVSALNEKYREEMEGIIQQLNRSYNGQVDAKRFDNQVEFSKRIMDLIQELM</sequence>
<dbReference type="PANTHER" id="PTHR37459:SF1">
    <property type="entry name" value="CRISPR-ASSOCIATED PROTEIN CAS7_CST2_DEVR"/>
    <property type="match status" value="1"/>
</dbReference>
<reference evidence="3 4" key="1">
    <citation type="submission" date="2021-01" db="EMBL/GenBank/DDBJ databases">
        <title>Genomic Encyclopedia of Type Strains, Phase IV (KMG-IV): sequencing the most valuable type-strain genomes for metagenomic binning, comparative biology and taxonomic classification.</title>
        <authorList>
            <person name="Goeker M."/>
        </authorList>
    </citation>
    <scope>NUCLEOTIDE SEQUENCE [LARGE SCALE GENOMIC DNA]</scope>
    <source>
        <strain evidence="3 4">DSM 28236</strain>
    </source>
</reference>
<accession>A0ABS2PWW8</accession>
<evidence type="ECO:0000313" key="4">
    <source>
        <dbReference type="Proteomes" id="UP000808914"/>
    </source>
</evidence>
<evidence type="ECO:0000313" key="3">
    <source>
        <dbReference type="EMBL" id="MBM7644537.1"/>
    </source>
</evidence>
<keyword evidence="1" id="KW-0051">Antiviral defense</keyword>
<proteinExistence type="predicted"/>
<organism evidence="3 4">
    <name type="scientific">Scopulibacillus daqui</name>
    <dbReference type="NCBI Taxonomy" id="1469162"/>
    <lineage>
        <taxon>Bacteria</taxon>
        <taxon>Bacillati</taxon>
        <taxon>Bacillota</taxon>
        <taxon>Bacilli</taxon>
        <taxon>Bacillales</taxon>
        <taxon>Sporolactobacillaceae</taxon>
        <taxon>Scopulibacillus</taxon>
    </lineage>
</organism>
<dbReference type="InterPro" id="IPR052681">
    <property type="entry name" value="CRISPR-Cas7/Cst2/DevR"/>
</dbReference>
<dbReference type="Proteomes" id="UP000808914">
    <property type="component" value="Unassembled WGS sequence"/>
</dbReference>
<gene>
    <name evidence="3" type="ORF">JOD45_000730</name>
</gene>
<dbReference type="RefSeq" id="WP_205002500.1">
    <property type="nucleotide sequence ID" value="NZ_JAFBER010000003.1"/>
</dbReference>
<dbReference type="InterPro" id="IPR010154">
    <property type="entry name" value="CRISPR-assoc_Cas7/Cst2/DevR"/>
</dbReference>